<dbReference type="GO" id="GO:0040029">
    <property type="term" value="P:epigenetic regulation of gene expression"/>
    <property type="evidence" value="ECO:0007669"/>
    <property type="project" value="UniProtKB-ARBA"/>
</dbReference>
<keyword evidence="9" id="KW-0804">Transcription</keyword>
<evidence type="ECO:0000313" key="20">
    <source>
        <dbReference type="EMBL" id="OQV24728.1"/>
    </source>
</evidence>
<keyword evidence="5" id="KW-0832">Ubl conjugation</keyword>
<accession>A0A1W0XBF3</accession>
<sequence>MEKDLLNLSKFAFRPNTGRKRNLSPSKDGTSETLLLNKTPNADLSTKQRPTDNVNRKKKSKRMMDDISDVRLPDYFKHGLDILFVGFNPGFNSASNKHHYAGPGNHFWKCLHLSGLVPEALTFHDDIRILDFNIGLTNIVSRPSQSSSDLSKTELKEGAVELRRKILQYRPRIVVFNGLGIYEAFTGGKEFSLGKQPEPLSGAPDVQLYVMPSSSPRGTKWPRLQDKLKFYQGIAHLRDFLLGKVTALQVEKVVFAK</sequence>
<name>A0A1W0XBF3_HYPEX</name>
<evidence type="ECO:0000256" key="3">
    <source>
        <dbReference type="ARBA" id="ARBA00022763"/>
    </source>
</evidence>
<dbReference type="OrthoDB" id="565731at2759"/>
<proteinExistence type="inferred from homology"/>
<feature type="domain" description="Uracil-DNA glycosylase-like" evidence="19">
    <location>
        <begin position="73"/>
        <end position="228"/>
    </location>
</feature>
<evidence type="ECO:0000256" key="18">
    <source>
        <dbReference type="SAM" id="MobiDB-lite"/>
    </source>
</evidence>
<evidence type="ECO:0000256" key="13">
    <source>
        <dbReference type="ARBA" id="ARBA00061261"/>
    </source>
</evidence>
<evidence type="ECO:0000256" key="10">
    <source>
        <dbReference type="ARBA" id="ARBA00023204"/>
    </source>
</evidence>
<dbReference type="Gene3D" id="3.40.470.10">
    <property type="entry name" value="Uracil-DNA glycosylase-like domain"/>
    <property type="match status" value="1"/>
</dbReference>
<dbReference type="InterPro" id="IPR036895">
    <property type="entry name" value="Uracil-DNA_glycosylase-like_sf"/>
</dbReference>
<protein>
    <recommendedName>
        <fullName evidence="16">G/T mismatch-specific thymine DNA glycosylase</fullName>
        <ecNumber evidence="15">3.2.2.29</ecNumber>
    </recommendedName>
    <alternativeName>
        <fullName evidence="17">Thymine-DNA glycosylase</fullName>
    </alternativeName>
</protein>
<feature type="compositionally biased region" description="Polar residues" evidence="18">
    <location>
        <begin position="39"/>
        <end position="53"/>
    </location>
</feature>
<evidence type="ECO:0000256" key="8">
    <source>
        <dbReference type="ARBA" id="ARBA00023159"/>
    </source>
</evidence>
<dbReference type="EC" id="3.2.2.29" evidence="15"/>
<evidence type="ECO:0000256" key="9">
    <source>
        <dbReference type="ARBA" id="ARBA00023163"/>
    </source>
</evidence>
<evidence type="ECO:0000256" key="14">
    <source>
        <dbReference type="ARBA" id="ARBA00064519"/>
    </source>
</evidence>
<dbReference type="GO" id="GO:0003677">
    <property type="term" value="F:DNA binding"/>
    <property type="evidence" value="ECO:0007669"/>
    <property type="project" value="UniProtKB-ARBA"/>
</dbReference>
<evidence type="ECO:0000256" key="6">
    <source>
        <dbReference type="ARBA" id="ARBA00022853"/>
    </source>
</evidence>
<keyword evidence="6" id="KW-0156">Chromatin regulator</keyword>
<evidence type="ECO:0000256" key="11">
    <source>
        <dbReference type="ARBA" id="ARBA00023242"/>
    </source>
</evidence>
<dbReference type="Proteomes" id="UP000192578">
    <property type="component" value="Unassembled WGS sequence"/>
</dbReference>
<evidence type="ECO:0000256" key="17">
    <source>
        <dbReference type="ARBA" id="ARBA00083221"/>
    </source>
</evidence>
<dbReference type="AlphaFoldDB" id="A0A1W0XBF3"/>
<feature type="region of interest" description="Disordered" evidence="18">
    <location>
        <begin position="39"/>
        <end position="62"/>
    </location>
</feature>
<dbReference type="FunFam" id="3.40.470.10:FF:000002">
    <property type="entry name" value="G/T mismatch-specific thymine DNA glycosylase"/>
    <property type="match status" value="1"/>
</dbReference>
<reference evidence="21" key="1">
    <citation type="submission" date="2017-01" db="EMBL/GenBank/DDBJ databases">
        <title>Comparative genomics of anhydrobiosis in the tardigrade Hypsibius dujardini.</title>
        <authorList>
            <person name="Yoshida Y."/>
            <person name="Koutsovoulos G."/>
            <person name="Laetsch D."/>
            <person name="Stevens L."/>
            <person name="Kumar S."/>
            <person name="Horikawa D."/>
            <person name="Ishino K."/>
            <person name="Komine S."/>
            <person name="Tomita M."/>
            <person name="Blaxter M."/>
            <person name="Arakawa K."/>
        </authorList>
    </citation>
    <scope>NUCLEOTIDE SEQUENCE [LARGE SCALE GENOMIC DNA]</scope>
    <source>
        <strain evidence="21">Z151</strain>
    </source>
</reference>
<keyword evidence="10" id="KW-0234">DNA repair</keyword>
<evidence type="ECO:0000256" key="4">
    <source>
        <dbReference type="ARBA" id="ARBA00022801"/>
    </source>
</evidence>
<comment type="similarity">
    <text evidence="13">Belongs to the uracil-DNA glycosylase (UDG) superfamily. TDG/mug family.</text>
</comment>
<keyword evidence="3" id="KW-0227">DNA damage</keyword>
<organism evidence="20 21">
    <name type="scientific">Hypsibius exemplaris</name>
    <name type="common">Freshwater tardigrade</name>
    <dbReference type="NCBI Taxonomy" id="2072580"/>
    <lineage>
        <taxon>Eukaryota</taxon>
        <taxon>Metazoa</taxon>
        <taxon>Ecdysozoa</taxon>
        <taxon>Tardigrada</taxon>
        <taxon>Eutardigrada</taxon>
        <taxon>Parachela</taxon>
        <taxon>Hypsibioidea</taxon>
        <taxon>Hypsibiidae</taxon>
        <taxon>Hypsibius</taxon>
    </lineage>
</organism>
<evidence type="ECO:0000256" key="7">
    <source>
        <dbReference type="ARBA" id="ARBA00023015"/>
    </source>
</evidence>
<evidence type="ECO:0000256" key="16">
    <source>
        <dbReference type="ARBA" id="ARBA00071248"/>
    </source>
</evidence>
<dbReference type="GO" id="GO:0032183">
    <property type="term" value="F:SUMO binding"/>
    <property type="evidence" value="ECO:0007669"/>
    <property type="project" value="UniProtKB-ARBA"/>
</dbReference>
<dbReference type="PANTHER" id="PTHR12159:SF9">
    <property type="entry name" value="G_T MISMATCH-SPECIFIC THYMINE DNA GLYCOSYLASE"/>
    <property type="match status" value="1"/>
</dbReference>
<comment type="subcellular location">
    <subcellularLocation>
        <location evidence="1">Nucleus</location>
    </subcellularLocation>
</comment>
<evidence type="ECO:0000256" key="2">
    <source>
        <dbReference type="ARBA" id="ARBA00022499"/>
    </source>
</evidence>
<dbReference type="CDD" id="cd10028">
    <property type="entry name" value="UDG-F2_TDG_MUG"/>
    <property type="match status" value="1"/>
</dbReference>
<dbReference type="Pfam" id="PF03167">
    <property type="entry name" value="UDG"/>
    <property type="match status" value="1"/>
</dbReference>
<dbReference type="InterPro" id="IPR005122">
    <property type="entry name" value="Uracil-DNA_glycosylase-like"/>
</dbReference>
<keyword evidence="7" id="KW-0805">Transcription regulation</keyword>
<comment type="caution">
    <text evidence="20">The sequence shown here is derived from an EMBL/GenBank/DDBJ whole genome shotgun (WGS) entry which is preliminary data.</text>
</comment>
<keyword evidence="2" id="KW-1017">Isopeptide bond</keyword>
<keyword evidence="21" id="KW-1185">Reference proteome</keyword>
<evidence type="ECO:0000313" key="21">
    <source>
        <dbReference type="Proteomes" id="UP000192578"/>
    </source>
</evidence>
<evidence type="ECO:0000259" key="19">
    <source>
        <dbReference type="Pfam" id="PF03167"/>
    </source>
</evidence>
<gene>
    <name evidence="20" type="ORF">BV898_01320</name>
</gene>
<dbReference type="GO" id="GO:0006285">
    <property type="term" value="P:base-excision repair, AP site formation"/>
    <property type="evidence" value="ECO:0007669"/>
    <property type="project" value="InterPro"/>
</dbReference>
<dbReference type="PANTHER" id="PTHR12159">
    <property type="entry name" value="G/T AND G/U MISMATCH-SPECIFIC DNA GLYCOSYLASE"/>
    <property type="match status" value="1"/>
</dbReference>
<comment type="subunit">
    <text evidence="14">Homodimer. Interacts with AICDA and GADD45A.</text>
</comment>
<evidence type="ECO:0000256" key="1">
    <source>
        <dbReference type="ARBA" id="ARBA00004123"/>
    </source>
</evidence>
<keyword evidence="11" id="KW-0539">Nucleus</keyword>
<keyword evidence="8" id="KW-0010">Activator</keyword>
<evidence type="ECO:0000256" key="12">
    <source>
        <dbReference type="ARBA" id="ARBA00052915"/>
    </source>
</evidence>
<dbReference type="GO" id="GO:0005654">
    <property type="term" value="C:nucleoplasm"/>
    <property type="evidence" value="ECO:0007669"/>
    <property type="project" value="UniProtKB-ARBA"/>
</dbReference>
<dbReference type="EMBL" id="MTYJ01000005">
    <property type="protein sequence ID" value="OQV24728.1"/>
    <property type="molecule type" value="Genomic_DNA"/>
</dbReference>
<evidence type="ECO:0000256" key="15">
    <source>
        <dbReference type="ARBA" id="ARBA00066769"/>
    </source>
</evidence>
<dbReference type="GO" id="GO:0141016">
    <property type="term" value="F:G/T mismatch-specific thymine-DNA glycosylase activity"/>
    <property type="evidence" value="ECO:0007669"/>
    <property type="project" value="UniProtKB-EC"/>
</dbReference>
<evidence type="ECO:0000256" key="5">
    <source>
        <dbReference type="ARBA" id="ARBA00022843"/>
    </source>
</evidence>
<dbReference type="SUPFAM" id="SSF52141">
    <property type="entry name" value="Uracil-DNA glycosylase-like"/>
    <property type="match status" value="1"/>
</dbReference>
<dbReference type="GO" id="GO:0004844">
    <property type="term" value="F:uracil DNA N-glycosylase activity"/>
    <property type="evidence" value="ECO:0007669"/>
    <property type="project" value="TreeGrafter"/>
</dbReference>
<dbReference type="InterPro" id="IPR015637">
    <property type="entry name" value="MUG/TDG"/>
</dbReference>
<comment type="catalytic activity">
    <reaction evidence="12">
        <text>Hydrolyzes mismatched double-stranded DNA and polynucleotides, releasing free thymine.</text>
        <dbReference type="EC" id="3.2.2.29"/>
    </reaction>
</comment>
<keyword evidence="4" id="KW-0378">Hydrolase</keyword>